<accession>D4XUI2</accession>
<protein>
    <recommendedName>
        <fullName evidence="3">Carbapenem susceptibility porin CarO</fullName>
    </recommendedName>
</protein>
<proteinExistence type="predicted"/>
<name>D4XUI2_ACIHA</name>
<dbReference type="SUPFAM" id="SSF56935">
    <property type="entry name" value="Porins"/>
    <property type="match status" value="1"/>
</dbReference>
<dbReference type="AlphaFoldDB" id="D4XUI2"/>
<dbReference type="Pfam" id="PF16956">
    <property type="entry name" value="Porin_7"/>
    <property type="match status" value="1"/>
</dbReference>
<evidence type="ECO:0008006" key="3">
    <source>
        <dbReference type="Google" id="ProtNLM"/>
    </source>
</evidence>
<evidence type="ECO:0000313" key="2">
    <source>
        <dbReference type="Proteomes" id="UP000003085"/>
    </source>
</evidence>
<comment type="caution">
    <text evidence="1">The sequence shown here is derived from an EMBL/GenBank/DDBJ whole genome shotgun (WGS) entry which is preliminary data.</text>
</comment>
<dbReference type="InterPro" id="IPR031593">
    <property type="entry name" value="Porin_7"/>
</dbReference>
<gene>
    <name evidence="1" type="ORF">HMP0015_3374</name>
</gene>
<sequence>MLQYNDSNLTQSLLKLEIIMKKLGLATALLLAMTGANAYQVEVQGQSEFLDTKQNDKDFTGAGQVSYFFKDVDTSKGPLAEAAFLNHASNVSVAYSFAKQSGDEIVTTKNESLGAKGEAFIPTPYLPVYTSAAYSHSQTKTDGKKDNGDRFALEVGTMLAPNFLVAVGYTNIADQVALDANSVLSRGIVKTVAESQTIGQDQDAITARTKYVGNIDGTNMAVGFEAGLVYGDDTAFELKTDLYLTPKLSVGASYAESSFNSTRDSAWGTNVNYFITPAVAVGASYVNANAVNANLDTQTVGVNAKFRF</sequence>
<organism evidence="1 2">
    <name type="scientific">Acinetobacter haemolyticus ATCC 19194</name>
    <dbReference type="NCBI Taxonomy" id="707232"/>
    <lineage>
        <taxon>Bacteria</taxon>
        <taxon>Pseudomonadati</taxon>
        <taxon>Pseudomonadota</taxon>
        <taxon>Gammaproteobacteria</taxon>
        <taxon>Moraxellales</taxon>
        <taxon>Moraxellaceae</taxon>
        <taxon>Acinetobacter</taxon>
    </lineage>
</organism>
<dbReference type="EMBL" id="ADMT01000245">
    <property type="protein sequence ID" value="EFF81111.1"/>
    <property type="molecule type" value="Genomic_DNA"/>
</dbReference>
<dbReference type="NCBIfam" id="NF033382">
    <property type="entry name" value="OMP_33_36"/>
    <property type="match status" value="1"/>
</dbReference>
<dbReference type="Proteomes" id="UP000003085">
    <property type="component" value="Unassembled WGS sequence"/>
</dbReference>
<evidence type="ECO:0000313" key="1">
    <source>
        <dbReference type="EMBL" id="EFF81111.1"/>
    </source>
</evidence>
<dbReference type="HOGENOM" id="CLU_084979_0_0_6"/>
<reference evidence="2" key="1">
    <citation type="submission" date="2010-03" db="EMBL/GenBank/DDBJ databases">
        <title>Complete sequence of Mobiluncus curtisii ATCC 43063.</title>
        <authorList>
            <person name="Muzny D."/>
            <person name="Qin X."/>
            <person name="Deng J."/>
            <person name="Jiang H."/>
            <person name="Liu Y."/>
            <person name="Qu J."/>
            <person name="Song X.-Z."/>
            <person name="Zhang L."/>
            <person name="Thornton R."/>
            <person name="Coyle M."/>
            <person name="Francisco L."/>
            <person name="Jackson L."/>
            <person name="Javaid M."/>
            <person name="Korchina V."/>
            <person name="Kovar C."/>
            <person name="Mata R."/>
            <person name="Mathew T."/>
            <person name="Ngo R."/>
            <person name="Nguyen L."/>
            <person name="Nguyen N."/>
            <person name="Okwuonu G."/>
            <person name="Ongeri F."/>
            <person name="Pham C."/>
            <person name="Simmons D."/>
            <person name="Wilczek-Boney K."/>
            <person name="Hale W."/>
            <person name="Jakkamsetti A."/>
            <person name="Pham P."/>
            <person name="Ruth R."/>
            <person name="San Lucas F."/>
            <person name="Warren J."/>
            <person name="Zhang J."/>
            <person name="Zhao Z."/>
            <person name="Zhou C."/>
            <person name="Zhu D."/>
            <person name="Lee S."/>
            <person name="Bess C."/>
            <person name="Blankenburg K."/>
            <person name="Forbes L."/>
            <person name="Fu Q."/>
            <person name="Gubbala S."/>
            <person name="Hirani K."/>
            <person name="Jayaseelan J.C."/>
            <person name="Lara F."/>
            <person name="Munidasa M."/>
            <person name="Palculict T."/>
            <person name="Patil S."/>
            <person name="Pu L.-L."/>
            <person name="Saada N."/>
            <person name="Tang L."/>
            <person name="Weissenberger G."/>
            <person name="Zhu Y."/>
            <person name="Hemphill L."/>
            <person name="Shang Y."/>
            <person name="Youmans B."/>
            <person name="Ayvaz T."/>
            <person name="Ross M."/>
            <person name="Santibanez J."/>
            <person name="Aqrawi P."/>
            <person name="Gross S."/>
            <person name="Joshi V."/>
            <person name="Fowler G."/>
            <person name="Nazareth L."/>
            <person name="Reid J."/>
            <person name="Worley K."/>
            <person name="Petrosino J."/>
            <person name="Highlander S."/>
            <person name="Gibbs R."/>
            <person name="Gibbs R."/>
        </authorList>
    </citation>
    <scope>NUCLEOTIDE SEQUENCE [LARGE SCALE GENOMIC DNA]</scope>
    <source>
        <strain evidence="2">ATCC 19194</strain>
    </source>
</reference>